<dbReference type="AlphaFoldDB" id="A0A143HG20"/>
<reference evidence="1 2" key="1">
    <citation type="journal article" date="2016" name="Genome Announc.">
        <title>Whole-Genome Sequence of Rummeliibacillus stabekisii Strain PP9 Isolated from Antarctic Soil.</title>
        <authorList>
            <person name="da Mota F.F."/>
            <person name="Vollu R.E."/>
            <person name="Jurelevicius D."/>
            <person name="Seldin L."/>
        </authorList>
    </citation>
    <scope>NUCLEOTIDE SEQUENCE [LARGE SCALE GENOMIC DNA]</scope>
    <source>
        <strain evidence="1 2">PP9</strain>
    </source>
</reference>
<reference evidence="2" key="2">
    <citation type="submission" date="2016-03" db="EMBL/GenBank/DDBJ databases">
        <authorList>
            <person name="Ploux O."/>
        </authorList>
    </citation>
    <scope>NUCLEOTIDE SEQUENCE [LARGE SCALE GENOMIC DNA]</scope>
    <source>
        <strain evidence="2">PP9</strain>
    </source>
</reference>
<accession>A0A143HG20</accession>
<sequence>MLENPMVSGQGFEESYATPVGRCEECKDLVFQGFEGVLFEDDLFCCTTCLESHLKKVGALQEI</sequence>
<organism evidence="1 2">
    <name type="scientific">Rummeliibacillus stabekisii</name>
    <dbReference type="NCBI Taxonomy" id="241244"/>
    <lineage>
        <taxon>Bacteria</taxon>
        <taxon>Bacillati</taxon>
        <taxon>Bacillota</taxon>
        <taxon>Bacilli</taxon>
        <taxon>Bacillales</taxon>
        <taxon>Caryophanaceae</taxon>
        <taxon>Rummeliibacillus</taxon>
    </lineage>
</organism>
<dbReference type="RefSeq" id="WP_066790814.1">
    <property type="nucleotide sequence ID" value="NZ_CP014806.1"/>
</dbReference>
<evidence type="ECO:0000313" key="1">
    <source>
        <dbReference type="EMBL" id="AMX00441.1"/>
    </source>
</evidence>
<dbReference type="OrthoDB" id="2973107at2"/>
<dbReference type="KEGG" id="rst:ATY39_14075"/>
<protein>
    <submittedName>
        <fullName evidence="1">Uncharacterized protein</fullName>
    </submittedName>
</protein>
<dbReference type="STRING" id="241244.ATY39_14075"/>
<evidence type="ECO:0000313" key="2">
    <source>
        <dbReference type="Proteomes" id="UP000076021"/>
    </source>
</evidence>
<gene>
    <name evidence="1" type="ORF">ATY39_14075</name>
</gene>
<name>A0A143HG20_9BACL</name>
<dbReference type="Proteomes" id="UP000076021">
    <property type="component" value="Chromosome"/>
</dbReference>
<proteinExistence type="predicted"/>
<keyword evidence="2" id="KW-1185">Reference proteome</keyword>
<dbReference type="EMBL" id="CP014806">
    <property type="protein sequence ID" value="AMX00441.1"/>
    <property type="molecule type" value="Genomic_DNA"/>
</dbReference>